<comment type="caution">
    <text evidence="1">The sequence shown here is derived from an EMBL/GenBank/DDBJ whole genome shotgun (WGS) entry which is preliminary data.</text>
</comment>
<dbReference type="AlphaFoldDB" id="A0AAP1G944"/>
<gene>
    <name evidence="1" type="ORF">WI41_18395</name>
</gene>
<organism evidence="1 2">
    <name type="scientific">Burkholderia latens</name>
    <dbReference type="NCBI Taxonomy" id="488446"/>
    <lineage>
        <taxon>Bacteria</taxon>
        <taxon>Pseudomonadati</taxon>
        <taxon>Pseudomonadota</taxon>
        <taxon>Betaproteobacteria</taxon>
        <taxon>Burkholderiales</taxon>
        <taxon>Burkholderiaceae</taxon>
        <taxon>Burkholderia</taxon>
        <taxon>Burkholderia cepacia complex</taxon>
    </lineage>
</organism>
<reference evidence="1 2" key="1">
    <citation type="submission" date="2015-11" db="EMBL/GenBank/DDBJ databases">
        <title>Expanding the genomic diversity of Burkholderia species for the development of highly accurate diagnostics.</title>
        <authorList>
            <person name="Sahl J."/>
            <person name="Keim P."/>
            <person name="Wagner D."/>
        </authorList>
    </citation>
    <scope>NUCLEOTIDE SEQUENCE [LARGE SCALE GENOMIC DNA]</scope>
    <source>
        <strain evidence="1 2">RF32-BP12</strain>
    </source>
</reference>
<protein>
    <submittedName>
        <fullName evidence="1">Uncharacterized protein</fullName>
    </submittedName>
</protein>
<name>A0AAP1G944_9BURK</name>
<evidence type="ECO:0000313" key="2">
    <source>
        <dbReference type="Proteomes" id="UP000056450"/>
    </source>
</evidence>
<sequence length="68" mass="6870">MVGKRRDSGGVVPRRALYAGSTRDAGGLVARERNADCRPSRVAAAVGAGCWSAQAALTAAASAARRNG</sequence>
<accession>A0AAP1G944</accession>
<dbReference type="EMBL" id="LOTQ01000029">
    <property type="protein sequence ID" value="KVA05287.1"/>
    <property type="molecule type" value="Genomic_DNA"/>
</dbReference>
<dbReference type="Proteomes" id="UP000056450">
    <property type="component" value="Unassembled WGS sequence"/>
</dbReference>
<proteinExistence type="predicted"/>
<evidence type="ECO:0000313" key="1">
    <source>
        <dbReference type="EMBL" id="KVA05287.1"/>
    </source>
</evidence>